<dbReference type="OrthoDB" id="9793581at2"/>
<evidence type="ECO:0000256" key="8">
    <source>
        <dbReference type="SAM" id="Phobius"/>
    </source>
</evidence>
<evidence type="ECO:0000256" key="7">
    <source>
        <dbReference type="RuleBase" id="RU003879"/>
    </source>
</evidence>
<organism evidence="9 10">
    <name type="scientific">Alcanivorax dieselolei (strain DSM 16502 / CGMCC 1.3690 / MCCC 1A00001 / B-5)</name>
    <name type="common">Alloalcanivorax dieselolei</name>
    <dbReference type="NCBI Taxonomy" id="930169"/>
    <lineage>
        <taxon>Bacteria</taxon>
        <taxon>Pseudomonadati</taxon>
        <taxon>Pseudomonadota</taxon>
        <taxon>Gammaproteobacteria</taxon>
        <taxon>Oceanospirillales</taxon>
        <taxon>Alcanivoracaceae</taxon>
        <taxon>Alloalcanivorax</taxon>
    </lineage>
</organism>
<proteinExistence type="inferred from homology"/>
<name>K0CHJ3_ALCDB</name>
<comment type="subcellular location">
    <subcellularLocation>
        <location evidence="1">Cell membrane</location>
        <topology evidence="1">Single-pass membrane protein</topology>
    </subcellularLocation>
    <subcellularLocation>
        <location evidence="7">Cell membrane</location>
        <topology evidence="7">Single-pass type II membrane protein</topology>
    </subcellularLocation>
</comment>
<accession>K0CHJ3</accession>
<evidence type="ECO:0000256" key="3">
    <source>
        <dbReference type="ARBA" id="ARBA00022475"/>
    </source>
</evidence>
<dbReference type="eggNOG" id="COG0848">
    <property type="taxonomic scope" value="Bacteria"/>
</dbReference>
<reference evidence="9 10" key="1">
    <citation type="journal article" date="2012" name="J. Bacteriol.">
        <title>Complete genome sequence of Alcanivorax dieselolei type strain B5.</title>
        <authorList>
            <person name="Lai Q."/>
            <person name="Li W."/>
            <person name="Shao Z."/>
        </authorList>
    </citation>
    <scope>NUCLEOTIDE SEQUENCE [LARGE SCALE GENOMIC DNA]</scope>
    <source>
        <strain evidence="10">DSM 16502 / CGMCC 1.3690 / B-5</strain>
    </source>
</reference>
<dbReference type="GO" id="GO:0005886">
    <property type="term" value="C:plasma membrane"/>
    <property type="evidence" value="ECO:0007669"/>
    <property type="project" value="UniProtKB-SubCell"/>
</dbReference>
<evidence type="ECO:0000256" key="1">
    <source>
        <dbReference type="ARBA" id="ARBA00004162"/>
    </source>
</evidence>
<keyword evidence="4 7" id="KW-0812">Transmembrane</keyword>
<protein>
    <submittedName>
        <fullName evidence="9">Biopolymer transport protein ExbD</fullName>
    </submittedName>
</protein>
<keyword evidence="6 8" id="KW-0472">Membrane</keyword>
<gene>
    <name evidence="9" type="primary">exbD1</name>
    <name evidence="9" type="ordered locus">B5T_02813</name>
</gene>
<evidence type="ECO:0000256" key="6">
    <source>
        <dbReference type="ARBA" id="ARBA00023136"/>
    </source>
</evidence>
<dbReference type="PATRIC" id="fig|930169.3.peg.2772"/>
<comment type="similarity">
    <text evidence="2 7">Belongs to the ExbD/TolR family.</text>
</comment>
<dbReference type="PANTHER" id="PTHR30558:SF3">
    <property type="entry name" value="BIOPOLYMER TRANSPORT PROTEIN EXBD-RELATED"/>
    <property type="match status" value="1"/>
</dbReference>
<evidence type="ECO:0000313" key="9">
    <source>
        <dbReference type="EMBL" id="AFT71081.1"/>
    </source>
</evidence>
<dbReference type="GO" id="GO:0015031">
    <property type="term" value="P:protein transport"/>
    <property type="evidence" value="ECO:0007669"/>
    <property type="project" value="UniProtKB-KW"/>
</dbReference>
<dbReference type="STRING" id="930169.B5T_02813"/>
<dbReference type="InterPro" id="IPR003400">
    <property type="entry name" value="ExbD"/>
</dbReference>
<evidence type="ECO:0000256" key="2">
    <source>
        <dbReference type="ARBA" id="ARBA00005811"/>
    </source>
</evidence>
<keyword evidence="10" id="KW-1185">Reference proteome</keyword>
<evidence type="ECO:0000256" key="4">
    <source>
        <dbReference type="ARBA" id="ARBA00022692"/>
    </source>
</evidence>
<dbReference type="Gene3D" id="3.30.420.270">
    <property type="match status" value="1"/>
</dbReference>
<dbReference type="Pfam" id="PF02472">
    <property type="entry name" value="ExbD"/>
    <property type="match status" value="1"/>
</dbReference>
<evidence type="ECO:0000256" key="5">
    <source>
        <dbReference type="ARBA" id="ARBA00022989"/>
    </source>
</evidence>
<dbReference type="AlphaFoldDB" id="K0CHJ3"/>
<keyword evidence="7" id="KW-0813">Transport</keyword>
<dbReference type="GO" id="GO:0022857">
    <property type="term" value="F:transmembrane transporter activity"/>
    <property type="evidence" value="ECO:0007669"/>
    <property type="project" value="InterPro"/>
</dbReference>
<keyword evidence="3" id="KW-1003">Cell membrane</keyword>
<dbReference type="PANTHER" id="PTHR30558">
    <property type="entry name" value="EXBD MEMBRANE COMPONENT OF PMF-DRIVEN MACROMOLECULE IMPORT SYSTEM"/>
    <property type="match status" value="1"/>
</dbReference>
<dbReference type="HOGENOM" id="CLU_085305_3_3_6"/>
<sequence>MKFPRPRQEEISVNLTPLIDVVFLLLIFFMVSTTFTRETQLSLTLPEAQGIPPEQAPQAVEILVSSAGEYVINGEKLIDNSDAGLRSALLRLGQDKTGWPMLITADAYASYQAVVTVMDVAGQLGFDKLSLTTREAAEEGQ</sequence>
<keyword evidence="7" id="KW-0653">Protein transport</keyword>
<feature type="transmembrane region" description="Helical" evidence="8">
    <location>
        <begin position="12"/>
        <end position="31"/>
    </location>
</feature>
<dbReference type="RefSeq" id="WP_014995147.1">
    <property type="nucleotide sequence ID" value="NC_018691.1"/>
</dbReference>
<dbReference type="EMBL" id="CP003466">
    <property type="protein sequence ID" value="AFT71081.1"/>
    <property type="molecule type" value="Genomic_DNA"/>
</dbReference>
<evidence type="ECO:0000313" key="10">
    <source>
        <dbReference type="Proteomes" id="UP000006286"/>
    </source>
</evidence>
<dbReference type="Proteomes" id="UP000006286">
    <property type="component" value="Chromosome"/>
</dbReference>
<dbReference type="KEGG" id="adi:B5T_02813"/>
<keyword evidence="5 8" id="KW-1133">Transmembrane helix</keyword>